<gene>
    <name evidence="1" type="primary">77</name>
    <name evidence="1" type="ORF">SEA_DAREDEVIL_77</name>
</gene>
<dbReference type="GeneID" id="54998067"/>
<dbReference type="Proteomes" id="UP000257597">
    <property type="component" value="Segment"/>
</dbReference>
<protein>
    <submittedName>
        <fullName evidence="1">Uncharacterized protein</fullName>
    </submittedName>
</protein>
<reference evidence="2" key="1">
    <citation type="submission" date="2018-07" db="EMBL/GenBank/DDBJ databases">
        <authorList>
            <person name="Quirk P.G."/>
            <person name="Krulwich T.A."/>
        </authorList>
    </citation>
    <scope>NUCLEOTIDE SEQUENCE [LARGE SCALE GENOMIC DNA]</scope>
</reference>
<dbReference type="KEGG" id="vg:54998067"/>
<dbReference type="RefSeq" id="YP_009807191.1">
    <property type="nucleotide sequence ID" value="NC_048021.1"/>
</dbReference>
<proteinExistence type="predicted"/>
<evidence type="ECO:0000313" key="1">
    <source>
        <dbReference type="EMBL" id="AXH70464.1"/>
    </source>
</evidence>
<organism evidence="1 2">
    <name type="scientific">Gordonia phage Daredevil</name>
    <dbReference type="NCBI Taxonomy" id="2283286"/>
    <lineage>
        <taxon>Viruses</taxon>
        <taxon>Duplodnaviria</taxon>
        <taxon>Heunggongvirae</taxon>
        <taxon>Uroviricota</taxon>
        <taxon>Caudoviricetes</taxon>
        <taxon>Daredevilvirus</taxon>
        <taxon>Daredevilvirus daredevil</taxon>
    </lineage>
</organism>
<accession>A0A345MIT3</accession>
<evidence type="ECO:0000313" key="2">
    <source>
        <dbReference type="Proteomes" id="UP000257597"/>
    </source>
</evidence>
<dbReference type="EMBL" id="MH590603">
    <property type="protein sequence ID" value="AXH70464.1"/>
    <property type="molecule type" value="Genomic_DNA"/>
</dbReference>
<name>A0A345MIT3_9CAUD</name>
<keyword evidence="2" id="KW-1185">Reference proteome</keyword>
<sequence>MTASTSIPPRRFEEVEPLARAILAKVSLLDRRMKLEAETLDEAVAAWAEQLSESDVFTVEAMAGIKAHYGKAGAWPIMPGDLIGHAAKMPVTSSPERLRHWLRKWSYFPYSTVIQERCGLQWAPPEPPAEIAAQGSSAVRQFHRRAFMEWIGSNLTEIESRVFAGTDSPHSIGTINLKELEG</sequence>